<feature type="active site" description="Nucleophile" evidence="10">
    <location>
        <position position="43"/>
    </location>
</feature>
<comment type="function">
    <text evidence="10">Specifically catalyzes the dephosphorylation of 2-phosphoglycolate. Is involved in the dissimilation of the intracellular 2-phosphoglycolate formed during the DNA repair of 3'-phosphoglycolate ends, a major class of DNA lesions induced by oxidative stress.</text>
</comment>
<dbReference type="GO" id="GO:0008967">
    <property type="term" value="F:phosphoglycolate phosphatase activity"/>
    <property type="evidence" value="ECO:0007669"/>
    <property type="project" value="UniProtKB-UniRule"/>
</dbReference>
<dbReference type="HAMAP" id="MF_00495">
    <property type="entry name" value="GPH_hydrolase_bact"/>
    <property type="match status" value="1"/>
</dbReference>
<comment type="catalytic activity">
    <reaction evidence="1 10">
        <text>2-phosphoglycolate + H2O = glycolate + phosphate</text>
        <dbReference type="Rhea" id="RHEA:14369"/>
        <dbReference type="ChEBI" id="CHEBI:15377"/>
        <dbReference type="ChEBI" id="CHEBI:29805"/>
        <dbReference type="ChEBI" id="CHEBI:43474"/>
        <dbReference type="ChEBI" id="CHEBI:58033"/>
        <dbReference type="EC" id="3.1.3.18"/>
    </reaction>
</comment>
<keyword evidence="6 10" id="KW-0479">Metal-binding</keyword>
<evidence type="ECO:0000256" key="6">
    <source>
        <dbReference type="ARBA" id="ARBA00022723"/>
    </source>
</evidence>
<keyword evidence="12" id="KW-1185">Reference proteome</keyword>
<dbReference type="InterPro" id="IPR041492">
    <property type="entry name" value="HAD_2"/>
</dbReference>
<feature type="binding site" evidence="10">
    <location>
        <position position="43"/>
    </location>
    <ligand>
        <name>Mg(2+)</name>
        <dbReference type="ChEBI" id="CHEBI:18420"/>
    </ligand>
</feature>
<dbReference type="GO" id="GO:0046872">
    <property type="term" value="F:metal ion binding"/>
    <property type="evidence" value="ECO:0007669"/>
    <property type="project" value="UniProtKB-KW"/>
</dbReference>
<evidence type="ECO:0000256" key="5">
    <source>
        <dbReference type="ARBA" id="ARBA00013078"/>
    </source>
</evidence>
<dbReference type="InterPro" id="IPR023214">
    <property type="entry name" value="HAD_sf"/>
</dbReference>
<dbReference type="PRINTS" id="PR00413">
    <property type="entry name" value="HADHALOGNASE"/>
</dbReference>
<feature type="binding site" evidence="10">
    <location>
        <position position="45"/>
    </location>
    <ligand>
        <name>Mg(2+)</name>
        <dbReference type="ChEBI" id="CHEBI:18420"/>
    </ligand>
</feature>
<dbReference type="InterPro" id="IPR023198">
    <property type="entry name" value="PGP-like_dom2"/>
</dbReference>
<evidence type="ECO:0000313" key="11">
    <source>
        <dbReference type="EMBL" id="RWY44400.1"/>
    </source>
</evidence>
<dbReference type="GO" id="GO:0046295">
    <property type="term" value="P:glycolate biosynthetic process"/>
    <property type="evidence" value="ECO:0007669"/>
    <property type="project" value="UniProtKB-UniRule"/>
</dbReference>
<comment type="cofactor">
    <cofactor evidence="2 10">
        <name>Mg(2+)</name>
        <dbReference type="ChEBI" id="CHEBI:18420"/>
    </cofactor>
</comment>
<dbReference type="EC" id="3.1.3.18" evidence="5 10"/>
<dbReference type="NCBIfam" id="TIGR01449">
    <property type="entry name" value="PGP_bact"/>
    <property type="match status" value="1"/>
</dbReference>
<dbReference type="UniPathway" id="UPA00865">
    <property type="reaction ID" value="UER00834"/>
</dbReference>
<evidence type="ECO:0000256" key="8">
    <source>
        <dbReference type="ARBA" id="ARBA00022842"/>
    </source>
</evidence>
<evidence type="ECO:0000313" key="12">
    <source>
        <dbReference type="Proteomes" id="UP000287168"/>
    </source>
</evidence>
<dbReference type="InterPro" id="IPR037512">
    <property type="entry name" value="PGPase_prok"/>
</dbReference>
<gene>
    <name evidence="11" type="primary">gph</name>
    <name evidence="11" type="ORF">EP867_03230</name>
</gene>
<dbReference type="GO" id="GO:0006281">
    <property type="term" value="P:DNA repair"/>
    <property type="evidence" value="ECO:0007669"/>
    <property type="project" value="TreeGrafter"/>
</dbReference>
<proteinExistence type="inferred from homology"/>
<keyword evidence="9 10" id="KW-0119">Carbohydrate metabolism</keyword>
<dbReference type="GO" id="GO:0005975">
    <property type="term" value="P:carbohydrate metabolic process"/>
    <property type="evidence" value="ECO:0007669"/>
    <property type="project" value="InterPro"/>
</dbReference>
<dbReference type="AlphaFoldDB" id="A0A3S3YQZ6"/>
<evidence type="ECO:0000256" key="1">
    <source>
        <dbReference type="ARBA" id="ARBA00000830"/>
    </source>
</evidence>
<dbReference type="Pfam" id="PF13419">
    <property type="entry name" value="HAD_2"/>
    <property type="match status" value="1"/>
</dbReference>
<dbReference type="EMBL" id="SBLC01000003">
    <property type="protein sequence ID" value="RWY44400.1"/>
    <property type="molecule type" value="Genomic_DNA"/>
</dbReference>
<comment type="similarity">
    <text evidence="4 10">Belongs to the HAD-like hydrolase superfamily. CbbY/CbbZ/Gph/YieH family.</text>
</comment>
<dbReference type="NCBIfam" id="TIGR01549">
    <property type="entry name" value="HAD-SF-IA-v1"/>
    <property type="match status" value="1"/>
</dbReference>
<accession>A0A3S3YQZ6</accession>
<dbReference type="Gene3D" id="1.10.150.240">
    <property type="entry name" value="Putative phosphatase, domain 2"/>
    <property type="match status" value="1"/>
</dbReference>
<sequence>MSRALPTRRARFFHGKFTLPPQSEKAQHGHLRRSSAMPSLVFDLDGTLIDSAPDIALALNKVLEEEGFAPLTLAQVIGFIGNGIPALIGKARAHYAISEARQQPMLAAMLRYYDHGQTRLYPGVHEALNALKAEGYRLGLCTNKNIGPTHDVLKACGLAEFFEVVIGGDSLSVKKPDPAPLLSAFDALGGHPLLYIGDSEVDEETARRAGFPFAFFTGGYCHLPEERLTFAVKFDAFDALPGAVRRLARAKTGETPA</sequence>
<dbReference type="Proteomes" id="UP000287168">
    <property type="component" value="Unassembled WGS sequence"/>
</dbReference>
<dbReference type="SFLD" id="SFLDG01129">
    <property type="entry name" value="C1.5:_HAD__Beta-PGM__Phosphata"/>
    <property type="match status" value="1"/>
</dbReference>
<name>A0A3S3YQZ6_9RHOB</name>
<keyword evidence="8 10" id="KW-0460">Magnesium</keyword>
<evidence type="ECO:0000256" key="7">
    <source>
        <dbReference type="ARBA" id="ARBA00022801"/>
    </source>
</evidence>
<comment type="pathway">
    <text evidence="3 10">Organic acid metabolism; glycolate biosynthesis; glycolate from 2-phosphoglycolate: step 1/1.</text>
</comment>
<dbReference type="PANTHER" id="PTHR43434">
    <property type="entry name" value="PHOSPHOGLYCOLATE PHOSPHATASE"/>
    <property type="match status" value="1"/>
</dbReference>
<organism evidence="11 12">
    <name type="scientific">Falsigemmobacter intermedius</name>
    <dbReference type="NCBI Taxonomy" id="1553448"/>
    <lineage>
        <taxon>Bacteria</taxon>
        <taxon>Pseudomonadati</taxon>
        <taxon>Pseudomonadota</taxon>
        <taxon>Alphaproteobacteria</taxon>
        <taxon>Rhodobacterales</taxon>
        <taxon>Paracoccaceae</taxon>
        <taxon>Falsigemmobacter</taxon>
    </lineage>
</organism>
<evidence type="ECO:0000256" key="4">
    <source>
        <dbReference type="ARBA" id="ARBA00006171"/>
    </source>
</evidence>
<reference evidence="11 12" key="1">
    <citation type="journal article" date="2015" name="Int. J. Syst. Evol. Microbiol.">
        <title>Gemmobacter intermedius sp. nov., isolated from a white stork (Ciconia ciconia).</title>
        <authorList>
            <person name="Kampfer P."/>
            <person name="Jerzak L."/>
            <person name="Wilharm G."/>
            <person name="Golke J."/>
            <person name="Busse H.J."/>
            <person name="Glaeser S.P."/>
        </authorList>
    </citation>
    <scope>NUCLEOTIDE SEQUENCE [LARGE SCALE GENOMIC DNA]</scope>
    <source>
        <strain evidence="11 12">119/4</strain>
    </source>
</reference>
<dbReference type="OrthoDB" id="9793014at2"/>
<dbReference type="InterPro" id="IPR006439">
    <property type="entry name" value="HAD-SF_hydro_IA"/>
</dbReference>
<dbReference type="Gene3D" id="3.40.50.1000">
    <property type="entry name" value="HAD superfamily/HAD-like"/>
    <property type="match status" value="1"/>
</dbReference>
<dbReference type="GO" id="GO:0005829">
    <property type="term" value="C:cytosol"/>
    <property type="evidence" value="ECO:0007669"/>
    <property type="project" value="TreeGrafter"/>
</dbReference>
<evidence type="ECO:0000256" key="2">
    <source>
        <dbReference type="ARBA" id="ARBA00001946"/>
    </source>
</evidence>
<dbReference type="SFLD" id="SFLDS00003">
    <property type="entry name" value="Haloacid_Dehalogenase"/>
    <property type="match status" value="1"/>
</dbReference>
<dbReference type="SUPFAM" id="SSF56784">
    <property type="entry name" value="HAD-like"/>
    <property type="match status" value="1"/>
</dbReference>
<evidence type="ECO:0000256" key="10">
    <source>
        <dbReference type="HAMAP-Rule" id="MF_00495"/>
    </source>
</evidence>
<protein>
    <recommendedName>
        <fullName evidence="5 10">Phosphoglycolate phosphatase</fullName>
        <shortName evidence="10">PGP</shortName>
        <shortName evidence="10">PGPase</shortName>
        <ecNumber evidence="5 10">3.1.3.18</ecNumber>
    </recommendedName>
</protein>
<keyword evidence="7 10" id="KW-0378">Hydrolase</keyword>
<feature type="binding site" evidence="10">
    <location>
        <position position="198"/>
    </location>
    <ligand>
        <name>Mg(2+)</name>
        <dbReference type="ChEBI" id="CHEBI:18420"/>
    </ligand>
</feature>
<evidence type="ECO:0000256" key="9">
    <source>
        <dbReference type="ARBA" id="ARBA00023277"/>
    </source>
</evidence>
<evidence type="ECO:0000256" key="3">
    <source>
        <dbReference type="ARBA" id="ARBA00004818"/>
    </source>
</evidence>
<dbReference type="PANTHER" id="PTHR43434:SF1">
    <property type="entry name" value="PHOSPHOGLYCOLATE PHOSPHATASE"/>
    <property type="match status" value="1"/>
</dbReference>
<dbReference type="InterPro" id="IPR050155">
    <property type="entry name" value="HAD-like_hydrolase_sf"/>
</dbReference>
<comment type="caution">
    <text evidence="11">The sequence shown here is derived from an EMBL/GenBank/DDBJ whole genome shotgun (WGS) entry which is preliminary data.</text>
</comment>
<dbReference type="InterPro" id="IPR036412">
    <property type="entry name" value="HAD-like_sf"/>
</dbReference>